<dbReference type="RefSeq" id="WP_329611613.1">
    <property type="nucleotide sequence ID" value="NZ_CP108482.1"/>
</dbReference>
<evidence type="ECO:0000313" key="3">
    <source>
        <dbReference type="Proteomes" id="UP001432014"/>
    </source>
</evidence>
<name>A0ABZ1WJJ9_9ACTN</name>
<keyword evidence="3" id="KW-1185">Reference proteome</keyword>
<accession>A0ABZ1WJJ9</accession>
<sequence>MRAPYAALGTRPDGIGSLYQAGRYDDGGRRVGGQGGDAGDVPAEQEQDSSGDADLQGQRGVGEALLEEFPVGVLVEVLGVGLGTVRASR</sequence>
<reference evidence="2 3" key="1">
    <citation type="submission" date="2022-10" db="EMBL/GenBank/DDBJ databases">
        <title>The complete genomes of actinobacterial strains from the NBC collection.</title>
        <authorList>
            <person name="Joergensen T.S."/>
            <person name="Alvarez Arevalo M."/>
            <person name="Sterndorff E.B."/>
            <person name="Faurdal D."/>
            <person name="Vuksanovic O."/>
            <person name="Mourched A.-S."/>
            <person name="Charusanti P."/>
            <person name="Shaw S."/>
            <person name="Blin K."/>
            <person name="Weber T."/>
        </authorList>
    </citation>
    <scope>NUCLEOTIDE SEQUENCE [LARGE SCALE GENOMIC DNA]</scope>
    <source>
        <strain evidence="2 3">NBC_01247</strain>
    </source>
</reference>
<dbReference type="EMBL" id="CP108482">
    <property type="protein sequence ID" value="WUS60954.1"/>
    <property type="molecule type" value="Genomic_DNA"/>
</dbReference>
<organism evidence="2 3">
    <name type="scientific">Kitasatospora herbaricolor</name>
    <dbReference type="NCBI Taxonomy" id="68217"/>
    <lineage>
        <taxon>Bacteria</taxon>
        <taxon>Bacillati</taxon>
        <taxon>Actinomycetota</taxon>
        <taxon>Actinomycetes</taxon>
        <taxon>Kitasatosporales</taxon>
        <taxon>Streptomycetaceae</taxon>
        <taxon>Kitasatospora</taxon>
    </lineage>
</organism>
<gene>
    <name evidence="2" type="ORF">OG469_38965</name>
</gene>
<proteinExistence type="predicted"/>
<evidence type="ECO:0000313" key="2">
    <source>
        <dbReference type="EMBL" id="WUS60954.1"/>
    </source>
</evidence>
<dbReference type="Proteomes" id="UP001432014">
    <property type="component" value="Chromosome"/>
</dbReference>
<protein>
    <submittedName>
        <fullName evidence="2">Uncharacterized protein</fullName>
    </submittedName>
</protein>
<evidence type="ECO:0000256" key="1">
    <source>
        <dbReference type="SAM" id="MobiDB-lite"/>
    </source>
</evidence>
<feature type="region of interest" description="Disordered" evidence="1">
    <location>
        <begin position="17"/>
        <end position="57"/>
    </location>
</feature>